<feature type="region of interest" description="Disordered" evidence="1">
    <location>
        <begin position="66"/>
        <end position="86"/>
    </location>
</feature>
<organism evidence="2 3">
    <name type="scientific">Olpidium bornovanus</name>
    <dbReference type="NCBI Taxonomy" id="278681"/>
    <lineage>
        <taxon>Eukaryota</taxon>
        <taxon>Fungi</taxon>
        <taxon>Fungi incertae sedis</taxon>
        <taxon>Olpidiomycota</taxon>
        <taxon>Olpidiomycotina</taxon>
        <taxon>Olpidiomycetes</taxon>
        <taxon>Olpidiales</taxon>
        <taxon>Olpidiaceae</taxon>
        <taxon>Olpidium</taxon>
    </lineage>
</organism>
<name>A0A8H8A041_9FUNG</name>
<sequence>MALAGIDLDFDYSSFKPRFPRFPSFCIVSRVCTRLLLSTIGVTCVDAVHLFQTVLVSPPLFSLRVAAPSTPNPSAARKARPSTGSP</sequence>
<proteinExistence type="predicted"/>
<reference evidence="2 3" key="1">
    <citation type="journal article" name="Sci. Rep.">
        <title>Genome-scale phylogenetic analyses confirm Olpidium as the closest living zoosporic fungus to the non-flagellated, terrestrial fungi.</title>
        <authorList>
            <person name="Chang Y."/>
            <person name="Rochon D."/>
            <person name="Sekimoto S."/>
            <person name="Wang Y."/>
            <person name="Chovatia M."/>
            <person name="Sandor L."/>
            <person name="Salamov A."/>
            <person name="Grigoriev I.V."/>
            <person name="Stajich J.E."/>
            <person name="Spatafora J.W."/>
        </authorList>
    </citation>
    <scope>NUCLEOTIDE SEQUENCE [LARGE SCALE GENOMIC DNA]</scope>
    <source>
        <strain evidence="2">S191</strain>
    </source>
</reference>
<gene>
    <name evidence="2" type="ORF">BJ554DRAFT_5536</name>
</gene>
<evidence type="ECO:0000313" key="3">
    <source>
        <dbReference type="Proteomes" id="UP000673691"/>
    </source>
</evidence>
<comment type="caution">
    <text evidence="2">The sequence shown here is derived from an EMBL/GenBank/DDBJ whole genome shotgun (WGS) entry which is preliminary data.</text>
</comment>
<evidence type="ECO:0000313" key="2">
    <source>
        <dbReference type="EMBL" id="KAG5462168.1"/>
    </source>
</evidence>
<keyword evidence="3" id="KW-1185">Reference proteome</keyword>
<dbReference type="Proteomes" id="UP000673691">
    <property type="component" value="Unassembled WGS sequence"/>
</dbReference>
<protein>
    <submittedName>
        <fullName evidence="2">Uncharacterized protein</fullName>
    </submittedName>
</protein>
<evidence type="ECO:0000256" key="1">
    <source>
        <dbReference type="SAM" id="MobiDB-lite"/>
    </source>
</evidence>
<accession>A0A8H8A041</accession>
<dbReference type="AlphaFoldDB" id="A0A8H8A041"/>
<dbReference type="EMBL" id="JAEFCI010002534">
    <property type="protein sequence ID" value="KAG5462168.1"/>
    <property type="molecule type" value="Genomic_DNA"/>
</dbReference>